<gene>
    <name evidence="1" type="ORF">LARSCL_LOCUS13849</name>
</gene>
<reference evidence="1 2" key="1">
    <citation type="submission" date="2024-04" db="EMBL/GenBank/DDBJ databases">
        <authorList>
            <person name="Rising A."/>
            <person name="Reimegard J."/>
            <person name="Sonavane S."/>
            <person name="Akerstrom W."/>
            <person name="Nylinder S."/>
            <person name="Hedman E."/>
            <person name="Kallberg Y."/>
        </authorList>
    </citation>
    <scope>NUCLEOTIDE SEQUENCE [LARGE SCALE GENOMIC DNA]</scope>
</reference>
<dbReference type="EMBL" id="CAXIEN010000193">
    <property type="protein sequence ID" value="CAL1285674.1"/>
    <property type="molecule type" value="Genomic_DNA"/>
</dbReference>
<name>A0AAV2AR54_9ARAC</name>
<evidence type="ECO:0000313" key="2">
    <source>
        <dbReference type="Proteomes" id="UP001497382"/>
    </source>
</evidence>
<comment type="caution">
    <text evidence="1">The sequence shown here is derived from an EMBL/GenBank/DDBJ whole genome shotgun (WGS) entry which is preliminary data.</text>
</comment>
<protein>
    <submittedName>
        <fullName evidence="1">Uncharacterized protein</fullName>
    </submittedName>
</protein>
<dbReference type="Proteomes" id="UP001497382">
    <property type="component" value="Unassembled WGS sequence"/>
</dbReference>
<evidence type="ECO:0000313" key="1">
    <source>
        <dbReference type="EMBL" id="CAL1285674.1"/>
    </source>
</evidence>
<keyword evidence="2" id="KW-1185">Reference proteome</keyword>
<feature type="non-terminal residue" evidence="1">
    <location>
        <position position="52"/>
    </location>
</feature>
<accession>A0AAV2AR54</accession>
<dbReference type="AlphaFoldDB" id="A0AAV2AR54"/>
<proteinExistence type="predicted"/>
<organism evidence="1 2">
    <name type="scientific">Larinioides sclopetarius</name>
    <dbReference type="NCBI Taxonomy" id="280406"/>
    <lineage>
        <taxon>Eukaryota</taxon>
        <taxon>Metazoa</taxon>
        <taxon>Ecdysozoa</taxon>
        <taxon>Arthropoda</taxon>
        <taxon>Chelicerata</taxon>
        <taxon>Arachnida</taxon>
        <taxon>Araneae</taxon>
        <taxon>Araneomorphae</taxon>
        <taxon>Entelegynae</taxon>
        <taxon>Araneoidea</taxon>
        <taxon>Araneidae</taxon>
        <taxon>Larinioides</taxon>
    </lineage>
</organism>
<sequence>MKFYSQSPVTLDFTSAKFHLGGIVKRIGYEVAPNCIGQYVSQMSHVHPFPMY</sequence>